<name>A0A7K0C7G6_9ACTN</name>
<dbReference type="AlphaFoldDB" id="A0A7K0C7G6"/>
<dbReference type="SUPFAM" id="SSF46689">
    <property type="entry name" value="Homeodomain-like"/>
    <property type="match status" value="1"/>
</dbReference>
<keyword evidence="1" id="KW-0805">Transcription regulation</keyword>
<dbReference type="PROSITE" id="PS50977">
    <property type="entry name" value="HTH_TETR_2"/>
    <property type="match status" value="1"/>
</dbReference>
<dbReference type="InterPro" id="IPR054156">
    <property type="entry name" value="YxaF_TetR_C"/>
</dbReference>
<evidence type="ECO:0000256" key="4">
    <source>
        <dbReference type="PROSITE-ProRule" id="PRU00335"/>
    </source>
</evidence>
<keyword evidence="2 4" id="KW-0238">DNA-binding</keyword>
<dbReference type="InterPro" id="IPR001647">
    <property type="entry name" value="HTH_TetR"/>
</dbReference>
<dbReference type="Pfam" id="PF00440">
    <property type="entry name" value="TetR_N"/>
    <property type="match status" value="1"/>
</dbReference>
<proteinExistence type="predicted"/>
<organism evidence="6 7">
    <name type="scientific">Actinomadura macrotermitis</name>
    <dbReference type="NCBI Taxonomy" id="2585200"/>
    <lineage>
        <taxon>Bacteria</taxon>
        <taxon>Bacillati</taxon>
        <taxon>Actinomycetota</taxon>
        <taxon>Actinomycetes</taxon>
        <taxon>Streptosporangiales</taxon>
        <taxon>Thermomonosporaceae</taxon>
        <taxon>Actinomadura</taxon>
    </lineage>
</organism>
<protein>
    <submittedName>
        <fullName evidence="6">Putative HTH-type transcriptional regulator YxaF</fullName>
    </submittedName>
</protein>
<dbReference type="PANTHER" id="PTHR47506:SF3">
    <property type="entry name" value="HTH-TYPE TRANSCRIPTIONAL REGULATOR LMRA"/>
    <property type="match status" value="1"/>
</dbReference>
<evidence type="ECO:0000313" key="7">
    <source>
        <dbReference type="Proteomes" id="UP000487268"/>
    </source>
</evidence>
<evidence type="ECO:0000259" key="5">
    <source>
        <dbReference type="PROSITE" id="PS50977"/>
    </source>
</evidence>
<sequence length="196" mass="20386">MAPHGETRDRVLHTAADLFQRQGYHGTGLNQVLAESGAPKGSLYFHFPGGKEQLAADALRLSGAELAGELARAAAGVTGAREGITALGEHFARSLEESDYTKGCPLATVALETSSASAEIRGACDSAYGAWLDGIEGALRRWGVPAGEAGPLAVLVLSSLQGAIMLARVRRDASLIRTVARRLGDQAAALSPHQES</sequence>
<keyword evidence="7" id="KW-1185">Reference proteome</keyword>
<evidence type="ECO:0000256" key="1">
    <source>
        <dbReference type="ARBA" id="ARBA00023015"/>
    </source>
</evidence>
<dbReference type="RefSeq" id="WP_153541229.1">
    <property type="nucleotide sequence ID" value="NZ_WEGH01000006.1"/>
</dbReference>
<dbReference type="PANTHER" id="PTHR47506">
    <property type="entry name" value="TRANSCRIPTIONAL REGULATORY PROTEIN"/>
    <property type="match status" value="1"/>
</dbReference>
<dbReference type="PRINTS" id="PR00455">
    <property type="entry name" value="HTHTETR"/>
</dbReference>
<reference evidence="6 7" key="1">
    <citation type="submission" date="2019-10" db="EMBL/GenBank/DDBJ databases">
        <title>Actinomadura rubteroloni sp. nov. and Actinomadura macrotermitis sp. nov., isolated from the gut of fungus growing-termite Macrotermes natalensis.</title>
        <authorList>
            <person name="Benndorf R."/>
            <person name="Martin K."/>
            <person name="Kuefner M."/>
            <person name="De Beer W."/>
            <person name="Kaster A.-K."/>
            <person name="Vollmers J."/>
            <person name="Poulsen M."/>
            <person name="Beemelmanns C."/>
        </authorList>
    </citation>
    <scope>NUCLEOTIDE SEQUENCE [LARGE SCALE GENOMIC DNA]</scope>
    <source>
        <strain evidence="6 7">RB68</strain>
    </source>
</reference>
<dbReference type="SUPFAM" id="SSF48498">
    <property type="entry name" value="Tetracyclin repressor-like, C-terminal domain"/>
    <property type="match status" value="1"/>
</dbReference>
<evidence type="ECO:0000313" key="6">
    <source>
        <dbReference type="EMBL" id="MQY09358.1"/>
    </source>
</evidence>
<comment type="caution">
    <text evidence="6">The sequence shown here is derived from an EMBL/GenBank/DDBJ whole genome shotgun (WGS) entry which is preliminary data.</text>
</comment>
<gene>
    <name evidence="6" type="primary">yxaF_3</name>
    <name evidence="6" type="ORF">ACRB68_74840</name>
</gene>
<dbReference type="InterPro" id="IPR036271">
    <property type="entry name" value="Tet_transcr_reg_TetR-rel_C_sf"/>
</dbReference>
<evidence type="ECO:0000256" key="2">
    <source>
        <dbReference type="ARBA" id="ARBA00023125"/>
    </source>
</evidence>
<dbReference type="EMBL" id="WEGH01000006">
    <property type="protein sequence ID" value="MQY09358.1"/>
    <property type="molecule type" value="Genomic_DNA"/>
</dbReference>
<feature type="DNA-binding region" description="H-T-H motif" evidence="4">
    <location>
        <begin position="28"/>
        <end position="47"/>
    </location>
</feature>
<dbReference type="OrthoDB" id="4567939at2"/>
<dbReference type="Gene3D" id="1.10.357.10">
    <property type="entry name" value="Tetracycline Repressor, domain 2"/>
    <property type="match status" value="1"/>
</dbReference>
<dbReference type="InterPro" id="IPR009057">
    <property type="entry name" value="Homeodomain-like_sf"/>
</dbReference>
<evidence type="ECO:0000256" key="3">
    <source>
        <dbReference type="ARBA" id="ARBA00023163"/>
    </source>
</evidence>
<dbReference type="Proteomes" id="UP000487268">
    <property type="component" value="Unassembled WGS sequence"/>
</dbReference>
<dbReference type="GO" id="GO:0003677">
    <property type="term" value="F:DNA binding"/>
    <property type="evidence" value="ECO:0007669"/>
    <property type="project" value="UniProtKB-UniRule"/>
</dbReference>
<accession>A0A7K0C7G6</accession>
<feature type="domain" description="HTH tetR-type" evidence="5">
    <location>
        <begin position="5"/>
        <end position="65"/>
    </location>
</feature>
<dbReference type="Pfam" id="PF21993">
    <property type="entry name" value="TetR_C_13_2"/>
    <property type="match status" value="1"/>
</dbReference>
<keyword evidence="3" id="KW-0804">Transcription</keyword>